<keyword evidence="3" id="KW-1185">Reference proteome</keyword>
<feature type="compositionally biased region" description="Basic and acidic residues" evidence="1">
    <location>
        <begin position="50"/>
        <end position="63"/>
    </location>
</feature>
<feature type="region of interest" description="Disordered" evidence="1">
    <location>
        <begin position="1"/>
        <end position="63"/>
    </location>
</feature>
<evidence type="ECO:0000256" key="1">
    <source>
        <dbReference type="SAM" id="MobiDB-lite"/>
    </source>
</evidence>
<reference evidence="2" key="2">
    <citation type="submission" date="2018-05" db="EMBL/GenBank/DDBJ databases">
        <title>OpunRS2 (Oryza punctata Reference Sequence Version 2).</title>
        <authorList>
            <person name="Zhang J."/>
            <person name="Kudrna D."/>
            <person name="Lee S."/>
            <person name="Talag J."/>
            <person name="Welchert J."/>
            <person name="Wing R.A."/>
        </authorList>
    </citation>
    <scope>NUCLEOTIDE SEQUENCE [LARGE SCALE GENOMIC DNA]</scope>
</reference>
<proteinExistence type="predicted"/>
<accession>A0A0E0LJ28</accession>
<dbReference type="HOGENOM" id="CLU_2889770_0_0_1"/>
<sequence>MELPTMGESGGGGAGEREESEEAGKREGAEGGEWIRTAGSLSLSAKMGRLRNEADEQRGQKAE</sequence>
<evidence type="ECO:0000313" key="3">
    <source>
        <dbReference type="Proteomes" id="UP000026962"/>
    </source>
</evidence>
<organism evidence="2">
    <name type="scientific">Oryza punctata</name>
    <name type="common">Red rice</name>
    <dbReference type="NCBI Taxonomy" id="4537"/>
    <lineage>
        <taxon>Eukaryota</taxon>
        <taxon>Viridiplantae</taxon>
        <taxon>Streptophyta</taxon>
        <taxon>Embryophyta</taxon>
        <taxon>Tracheophyta</taxon>
        <taxon>Spermatophyta</taxon>
        <taxon>Magnoliopsida</taxon>
        <taxon>Liliopsida</taxon>
        <taxon>Poales</taxon>
        <taxon>Poaceae</taxon>
        <taxon>BOP clade</taxon>
        <taxon>Oryzoideae</taxon>
        <taxon>Oryzeae</taxon>
        <taxon>Oryzinae</taxon>
        <taxon>Oryza</taxon>
    </lineage>
</organism>
<dbReference type="AlphaFoldDB" id="A0A0E0LJ28"/>
<dbReference type="Gramene" id="OPUNC07G08630.1">
    <property type="protein sequence ID" value="OPUNC07G08630.1"/>
    <property type="gene ID" value="OPUNC07G08630"/>
</dbReference>
<dbReference type="Proteomes" id="UP000026962">
    <property type="component" value="Chromosome 7"/>
</dbReference>
<dbReference type="EnsemblPlants" id="OPUNC07G08630.1">
    <property type="protein sequence ID" value="OPUNC07G08630.1"/>
    <property type="gene ID" value="OPUNC07G08630"/>
</dbReference>
<protein>
    <submittedName>
        <fullName evidence="2">Uncharacterized protein</fullName>
    </submittedName>
</protein>
<reference evidence="2" key="1">
    <citation type="submission" date="2015-04" db="UniProtKB">
        <authorList>
            <consortium name="EnsemblPlants"/>
        </authorList>
    </citation>
    <scope>IDENTIFICATION</scope>
</reference>
<evidence type="ECO:0000313" key="2">
    <source>
        <dbReference type="EnsemblPlants" id="OPUNC07G08630.1"/>
    </source>
</evidence>
<name>A0A0E0LJ28_ORYPU</name>